<proteinExistence type="predicted"/>
<dbReference type="InterPro" id="IPR052155">
    <property type="entry name" value="Biofilm_reg_signaling"/>
</dbReference>
<dbReference type="AlphaFoldDB" id="A0A354Z059"/>
<dbReference type="InterPro" id="IPR000700">
    <property type="entry name" value="PAS-assoc_C"/>
</dbReference>
<feature type="non-terminal residue" evidence="3">
    <location>
        <position position="242"/>
    </location>
</feature>
<dbReference type="PROSITE" id="PS50112">
    <property type="entry name" value="PAS"/>
    <property type="match status" value="1"/>
</dbReference>
<dbReference type="Pfam" id="PF13188">
    <property type="entry name" value="PAS_8"/>
    <property type="match status" value="1"/>
</dbReference>
<dbReference type="Gene3D" id="3.30.450.20">
    <property type="entry name" value="PAS domain"/>
    <property type="match status" value="2"/>
</dbReference>
<dbReference type="Proteomes" id="UP000263273">
    <property type="component" value="Unassembled WGS sequence"/>
</dbReference>
<dbReference type="InterPro" id="IPR000014">
    <property type="entry name" value="PAS"/>
</dbReference>
<organism evidence="3 4">
    <name type="scientific">Syntrophomonas wolfei</name>
    <dbReference type="NCBI Taxonomy" id="863"/>
    <lineage>
        <taxon>Bacteria</taxon>
        <taxon>Bacillati</taxon>
        <taxon>Bacillota</taxon>
        <taxon>Clostridia</taxon>
        <taxon>Eubacteriales</taxon>
        <taxon>Syntrophomonadaceae</taxon>
        <taxon>Syntrophomonas</taxon>
    </lineage>
</organism>
<dbReference type="PANTHER" id="PTHR44757:SF2">
    <property type="entry name" value="BIOFILM ARCHITECTURE MAINTENANCE PROTEIN MBAA"/>
    <property type="match status" value="1"/>
</dbReference>
<feature type="domain" description="PAS" evidence="1">
    <location>
        <begin position="145"/>
        <end position="214"/>
    </location>
</feature>
<evidence type="ECO:0008006" key="5">
    <source>
        <dbReference type="Google" id="ProtNLM"/>
    </source>
</evidence>
<reference evidence="3 4" key="1">
    <citation type="journal article" date="2018" name="Nat. Biotechnol.">
        <title>A standardized bacterial taxonomy based on genome phylogeny substantially revises the tree of life.</title>
        <authorList>
            <person name="Parks D.H."/>
            <person name="Chuvochina M."/>
            <person name="Waite D.W."/>
            <person name="Rinke C."/>
            <person name="Skarshewski A."/>
            <person name="Chaumeil P.A."/>
            <person name="Hugenholtz P."/>
        </authorList>
    </citation>
    <scope>NUCLEOTIDE SEQUENCE [LARGE SCALE GENOMIC DNA]</scope>
    <source>
        <strain evidence="3">UBA10948</strain>
    </source>
</reference>
<dbReference type="SUPFAM" id="SSF55785">
    <property type="entry name" value="PYP-like sensor domain (PAS domain)"/>
    <property type="match status" value="2"/>
</dbReference>
<evidence type="ECO:0000259" key="1">
    <source>
        <dbReference type="PROSITE" id="PS50112"/>
    </source>
</evidence>
<dbReference type="PROSITE" id="PS50113">
    <property type="entry name" value="PAC"/>
    <property type="match status" value="1"/>
</dbReference>
<dbReference type="PANTHER" id="PTHR44757">
    <property type="entry name" value="DIGUANYLATE CYCLASE DGCP"/>
    <property type="match status" value="1"/>
</dbReference>
<dbReference type="NCBIfam" id="TIGR00229">
    <property type="entry name" value="sensory_box"/>
    <property type="match status" value="1"/>
</dbReference>
<evidence type="ECO:0000313" key="4">
    <source>
        <dbReference type="Proteomes" id="UP000263273"/>
    </source>
</evidence>
<comment type="caution">
    <text evidence="3">The sequence shown here is derived from an EMBL/GenBank/DDBJ whole genome shotgun (WGS) entry which is preliminary data.</text>
</comment>
<sequence>MLEELIKINKQLQQEIIGRKQAEKTLEAECQRLHSLLDGMPGFVYLLAQDYNIRFSNLHFRKRFGGQKGLCYKVLHKLDEPCKGCPTFNVFSTRSPLTWERTYPDGTTFQVHAYPIFDLDGSPLVMVLGIDITRQKQAEETLRLSEERFSKAFQANPNIMGIIDAITDQFIDVNQAFLRFFGYQLQEVIGRTALELKLLANPGDYTQAKKTVQREGFIYNQEICLVLKSGEERVGIISVEVT</sequence>
<dbReference type="SMART" id="SM00091">
    <property type="entry name" value="PAS"/>
    <property type="match status" value="2"/>
</dbReference>
<dbReference type="InterPro" id="IPR035965">
    <property type="entry name" value="PAS-like_dom_sf"/>
</dbReference>
<feature type="domain" description="PAC" evidence="2">
    <location>
        <begin position="93"/>
        <end position="144"/>
    </location>
</feature>
<gene>
    <name evidence="3" type="ORF">DDZ44_10455</name>
</gene>
<dbReference type="CDD" id="cd00130">
    <property type="entry name" value="PAS"/>
    <property type="match status" value="1"/>
</dbReference>
<name>A0A354Z059_9FIRM</name>
<evidence type="ECO:0000259" key="2">
    <source>
        <dbReference type="PROSITE" id="PS50113"/>
    </source>
</evidence>
<protein>
    <recommendedName>
        <fullName evidence="5">PAS domain S-box protein</fullName>
    </recommendedName>
</protein>
<accession>A0A354Z059</accession>
<evidence type="ECO:0000313" key="3">
    <source>
        <dbReference type="EMBL" id="HBK54346.1"/>
    </source>
</evidence>
<dbReference type="EMBL" id="DNZF01000225">
    <property type="protein sequence ID" value="HBK54346.1"/>
    <property type="molecule type" value="Genomic_DNA"/>
</dbReference>